<dbReference type="Pfam" id="PF00107">
    <property type="entry name" value="ADH_zinc_N"/>
    <property type="match status" value="1"/>
</dbReference>
<reference evidence="3" key="1">
    <citation type="submission" date="2015-10" db="EMBL/GenBank/DDBJ databases">
        <title>Genome of Paenibacillus bovis sp. nov.</title>
        <authorList>
            <person name="Wu Z."/>
            <person name="Gao C."/>
            <person name="Liu Z."/>
            <person name="Zheng H."/>
        </authorList>
    </citation>
    <scope>NUCLEOTIDE SEQUENCE [LARGE SCALE GENOMIC DNA]</scope>
    <source>
        <strain evidence="3">BD3526</strain>
    </source>
</reference>
<gene>
    <name evidence="2" type="ORF">AR543_15545</name>
</gene>
<dbReference type="PANTHER" id="PTHR11695:SF648">
    <property type="entry name" value="ZINC-BINDING OXIDOREDUCTASE"/>
    <property type="match status" value="1"/>
</dbReference>
<dbReference type="Proteomes" id="UP000078148">
    <property type="component" value="Chromosome"/>
</dbReference>
<dbReference type="RefSeq" id="WP_060535386.1">
    <property type="nucleotide sequence ID" value="NZ_CP013023.1"/>
</dbReference>
<sequence>MRAVICTRYGSADFLQLANLETPVPGKKDLIIRIHATTVSAGDIRVRKFQSPPLLWIPMRLVLGLQRPRNPVLGVEFAGEVVDCGSEVTQFQRGDRVFALTGMRFSAHAEYIRLPEHAQITHMPAGMEYEQAAALPYSGTSALCFLRRARIQPGQRVLIYGASGAVGTTSVQLAVYYGAIVTGVCGPDHVSLVREMGASEVLDYTQPSFREQLKRYDVVFDAVGKLPEKQALKVLVPGGTYITVDGQGMIRTTREDLVYIRERAEAGEIWPVIDRFYTLDEIPEAHRYVEQGHKKGNVVIRVQPPYSEG</sequence>
<dbReference type="SUPFAM" id="SSF50129">
    <property type="entry name" value="GroES-like"/>
    <property type="match status" value="1"/>
</dbReference>
<dbReference type="InterPro" id="IPR036291">
    <property type="entry name" value="NAD(P)-bd_dom_sf"/>
</dbReference>
<dbReference type="KEGG" id="pbv:AR543_15545"/>
<evidence type="ECO:0000313" key="2">
    <source>
        <dbReference type="EMBL" id="ANF97274.1"/>
    </source>
</evidence>
<dbReference type="InterPro" id="IPR020843">
    <property type="entry name" value="ER"/>
</dbReference>
<dbReference type="OrthoDB" id="9792162at2"/>
<dbReference type="EMBL" id="CP013023">
    <property type="protein sequence ID" value="ANF97274.1"/>
    <property type="molecule type" value="Genomic_DNA"/>
</dbReference>
<dbReference type="GO" id="GO:0016491">
    <property type="term" value="F:oxidoreductase activity"/>
    <property type="evidence" value="ECO:0007669"/>
    <property type="project" value="InterPro"/>
</dbReference>
<evidence type="ECO:0000259" key="1">
    <source>
        <dbReference type="SMART" id="SM00829"/>
    </source>
</evidence>
<name>A0A172ZI06_9BACL</name>
<dbReference type="InterPro" id="IPR013154">
    <property type="entry name" value="ADH-like_N"/>
</dbReference>
<dbReference type="CDD" id="cd08267">
    <property type="entry name" value="MDR1"/>
    <property type="match status" value="1"/>
</dbReference>
<dbReference type="InterPro" id="IPR011032">
    <property type="entry name" value="GroES-like_sf"/>
</dbReference>
<dbReference type="PANTHER" id="PTHR11695">
    <property type="entry name" value="ALCOHOL DEHYDROGENASE RELATED"/>
    <property type="match status" value="1"/>
</dbReference>
<dbReference type="InterPro" id="IPR050700">
    <property type="entry name" value="YIM1/Zinc_Alcohol_DH_Fams"/>
</dbReference>
<dbReference type="AlphaFoldDB" id="A0A172ZI06"/>
<dbReference type="SMART" id="SM00829">
    <property type="entry name" value="PKS_ER"/>
    <property type="match status" value="1"/>
</dbReference>
<dbReference type="SUPFAM" id="SSF51735">
    <property type="entry name" value="NAD(P)-binding Rossmann-fold domains"/>
    <property type="match status" value="1"/>
</dbReference>
<proteinExistence type="predicted"/>
<dbReference type="Pfam" id="PF08240">
    <property type="entry name" value="ADH_N"/>
    <property type="match status" value="1"/>
</dbReference>
<evidence type="ECO:0000313" key="3">
    <source>
        <dbReference type="Proteomes" id="UP000078148"/>
    </source>
</evidence>
<dbReference type="STRING" id="1616788.AR543_15545"/>
<reference evidence="2 3" key="2">
    <citation type="journal article" date="2016" name="Int. J. Syst. Evol. Microbiol.">
        <title>Paenibacillus bovis sp. nov., isolated from raw yak (Bos grunniens) milk.</title>
        <authorList>
            <person name="Gao C."/>
            <person name="Han J."/>
            <person name="Liu Z."/>
            <person name="Xu X."/>
            <person name="Hang F."/>
            <person name="Wu Z."/>
        </authorList>
    </citation>
    <scope>NUCLEOTIDE SEQUENCE [LARGE SCALE GENOMIC DNA]</scope>
    <source>
        <strain evidence="2 3">BD3526</strain>
    </source>
</reference>
<dbReference type="Pfam" id="PF13602">
    <property type="entry name" value="ADH_zinc_N_2"/>
    <property type="match status" value="1"/>
</dbReference>
<accession>A0A172ZI06</accession>
<dbReference type="Gene3D" id="3.40.50.720">
    <property type="entry name" value="NAD(P)-binding Rossmann-like Domain"/>
    <property type="match status" value="1"/>
</dbReference>
<keyword evidence="3" id="KW-1185">Reference proteome</keyword>
<feature type="domain" description="Enoyl reductase (ER)" evidence="1">
    <location>
        <begin position="10"/>
        <end position="300"/>
    </location>
</feature>
<organism evidence="2 3">
    <name type="scientific">Paenibacillus bovis</name>
    <dbReference type="NCBI Taxonomy" id="1616788"/>
    <lineage>
        <taxon>Bacteria</taxon>
        <taxon>Bacillati</taxon>
        <taxon>Bacillota</taxon>
        <taxon>Bacilli</taxon>
        <taxon>Bacillales</taxon>
        <taxon>Paenibacillaceae</taxon>
        <taxon>Paenibacillus</taxon>
    </lineage>
</organism>
<dbReference type="Gene3D" id="3.90.180.10">
    <property type="entry name" value="Medium-chain alcohol dehydrogenases, catalytic domain"/>
    <property type="match status" value="1"/>
</dbReference>
<dbReference type="InterPro" id="IPR013149">
    <property type="entry name" value="ADH-like_C"/>
</dbReference>
<protein>
    <submittedName>
        <fullName evidence="2">NADPH:quinone reductase</fullName>
    </submittedName>
</protein>